<keyword evidence="2" id="KW-1185">Reference proteome</keyword>
<feature type="transmembrane region" description="Helical" evidence="1">
    <location>
        <begin position="12"/>
        <end position="31"/>
    </location>
</feature>
<name>A0A915JKK1_ROMCU</name>
<dbReference type="AlphaFoldDB" id="A0A915JKK1"/>
<keyword evidence="1" id="KW-0812">Transmembrane</keyword>
<dbReference type="Proteomes" id="UP000887565">
    <property type="component" value="Unplaced"/>
</dbReference>
<evidence type="ECO:0000313" key="2">
    <source>
        <dbReference type="Proteomes" id="UP000887565"/>
    </source>
</evidence>
<protein>
    <submittedName>
        <fullName evidence="3">Uncharacterized protein</fullName>
    </submittedName>
</protein>
<proteinExistence type="predicted"/>
<evidence type="ECO:0000256" key="1">
    <source>
        <dbReference type="SAM" id="Phobius"/>
    </source>
</evidence>
<reference evidence="3" key="1">
    <citation type="submission" date="2022-11" db="UniProtKB">
        <authorList>
            <consortium name="WormBaseParasite"/>
        </authorList>
    </citation>
    <scope>IDENTIFICATION</scope>
</reference>
<organism evidence="2 3">
    <name type="scientific">Romanomermis culicivorax</name>
    <name type="common">Nematode worm</name>
    <dbReference type="NCBI Taxonomy" id="13658"/>
    <lineage>
        <taxon>Eukaryota</taxon>
        <taxon>Metazoa</taxon>
        <taxon>Ecdysozoa</taxon>
        <taxon>Nematoda</taxon>
        <taxon>Enoplea</taxon>
        <taxon>Dorylaimia</taxon>
        <taxon>Mermithida</taxon>
        <taxon>Mermithoidea</taxon>
        <taxon>Mermithidae</taxon>
        <taxon>Romanomermis</taxon>
    </lineage>
</organism>
<sequence length="125" mass="14267">MLFEEHKPKRSTIVGVMLVLFNFYCLVIIQATSPPSDGQLITAPPKLQIESNRVVWYQIPSSGAPNKFELKCQATGDSIHFQSAKSKESHNFVRKKLNFHFYGQTPIVLFNLLGGRFSGYKFEER</sequence>
<keyword evidence="1" id="KW-0472">Membrane</keyword>
<keyword evidence="1" id="KW-1133">Transmembrane helix</keyword>
<accession>A0A915JKK1</accession>
<evidence type="ECO:0000313" key="3">
    <source>
        <dbReference type="WBParaSite" id="nRc.2.0.1.t26602-RA"/>
    </source>
</evidence>
<dbReference type="WBParaSite" id="nRc.2.0.1.t26602-RA">
    <property type="protein sequence ID" value="nRc.2.0.1.t26602-RA"/>
    <property type="gene ID" value="nRc.2.0.1.g26602"/>
</dbReference>